<dbReference type="Proteomes" id="UP000263517">
    <property type="component" value="Unassembled WGS sequence"/>
</dbReference>
<dbReference type="RefSeq" id="WP_272965381.1">
    <property type="nucleotide sequence ID" value="NZ_CALBIY010000007.1"/>
</dbReference>
<reference evidence="2 3" key="1">
    <citation type="journal article" date="2018" name="Nat. Biotechnol.">
        <title>A standardized bacterial taxonomy based on genome phylogeny substantially revises the tree of life.</title>
        <authorList>
            <person name="Parks D.H."/>
            <person name="Chuvochina M."/>
            <person name="Waite D.W."/>
            <person name="Rinke C."/>
            <person name="Skarshewski A."/>
            <person name="Chaumeil P.A."/>
            <person name="Hugenholtz P."/>
        </authorList>
    </citation>
    <scope>NUCLEOTIDE SEQUENCE [LARGE SCALE GENOMIC DNA]</scope>
    <source>
        <strain evidence="2">UBA11978</strain>
    </source>
</reference>
<comment type="caution">
    <text evidence="2">The sequence shown here is derived from an EMBL/GenBank/DDBJ whole genome shotgun (WGS) entry which is preliminary data.</text>
</comment>
<name>A0A350P9B0_9ALTE</name>
<dbReference type="Pfam" id="PF00561">
    <property type="entry name" value="Abhydrolase_1"/>
    <property type="match status" value="1"/>
</dbReference>
<sequence>MSTYPDLSSLDINTATDGLLSQIFSVREGERKTWELSIPEPTESIELLDGSWALVWGDGPPVLLAHGFEGRYSQFAKVIEATRNSGFKLVGLEMPGHGRSHALRADPLSFSNAIQAACSEFGAFHTMIGHSQGANAVLHASVKGVVSSRIVLLAPLVSVESHLRRACALVKLSAEGTELFLRKITELVGVPPSDFEGHVMGSTLNMRTLIVHDCRDKEVPISEAETLANEMSLARLHISDGLGHRRLLADLDTVNQVVSLMNET</sequence>
<dbReference type="EMBL" id="DNAN01000675">
    <property type="protein sequence ID" value="HAW77877.1"/>
    <property type="molecule type" value="Genomic_DNA"/>
</dbReference>
<dbReference type="InterPro" id="IPR000073">
    <property type="entry name" value="AB_hydrolase_1"/>
</dbReference>
<dbReference type="Gene3D" id="3.40.50.1820">
    <property type="entry name" value="alpha/beta hydrolase"/>
    <property type="match status" value="1"/>
</dbReference>
<gene>
    <name evidence="2" type="ORF">DCW74_19345</name>
</gene>
<evidence type="ECO:0000313" key="3">
    <source>
        <dbReference type="Proteomes" id="UP000263517"/>
    </source>
</evidence>
<organism evidence="2 3">
    <name type="scientific">Alteromonas australica</name>
    <dbReference type="NCBI Taxonomy" id="589873"/>
    <lineage>
        <taxon>Bacteria</taxon>
        <taxon>Pseudomonadati</taxon>
        <taxon>Pseudomonadota</taxon>
        <taxon>Gammaproteobacteria</taxon>
        <taxon>Alteromonadales</taxon>
        <taxon>Alteromonadaceae</taxon>
        <taxon>Alteromonas/Salinimonas group</taxon>
        <taxon>Alteromonas</taxon>
    </lineage>
</organism>
<dbReference type="SUPFAM" id="SSF53474">
    <property type="entry name" value="alpha/beta-Hydrolases"/>
    <property type="match status" value="1"/>
</dbReference>
<dbReference type="AlphaFoldDB" id="A0A350P9B0"/>
<proteinExistence type="predicted"/>
<evidence type="ECO:0000259" key="1">
    <source>
        <dbReference type="Pfam" id="PF00561"/>
    </source>
</evidence>
<evidence type="ECO:0000313" key="2">
    <source>
        <dbReference type="EMBL" id="HAW77877.1"/>
    </source>
</evidence>
<accession>A0A350P9B0</accession>
<feature type="domain" description="AB hydrolase-1" evidence="1">
    <location>
        <begin position="60"/>
        <end position="143"/>
    </location>
</feature>
<protein>
    <recommendedName>
        <fullName evidence="1">AB hydrolase-1 domain-containing protein</fullName>
    </recommendedName>
</protein>
<dbReference type="InterPro" id="IPR029058">
    <property type="entry name" value="AB_hydrolase_fold"/>
</dbReference>